<comment type="caution">
    <text evidence="1">The sequence shown here is derived from an EMBL/GenBank/DDBJ whole genome shotgun (WGS) entry which is preliminary data.</text>
</comment>
<organism evidence="1 2">
    <name type="scientific">Spiromyces aspiralis</name>
    <dbReference type="NCBI Taxonomy" id="68401"/>
    <lineage>
        <taxon>Eukaryota</taxon>
        <taxon>Fungi</taxon>
        <taxon>Fungi incertae sedis</taxon>
        <taxon>Zoopagomycota</taxon>
        <taxon>Kickxellomycotina</taxon>
        <taxon>Kickxellomycetes</taxon>
        <taxon>Kickxellales</taxon>
        <taxon>Kickxellaceae</taxon>
        <taxon>Spiromyces</taxon>
    </lineage>
</organism>
<name>A0ACC1HH90_9FUNG</name>
<evidence type="ECO:0000313" key="2">
    <source>
        <dbReference type="Proteomes" id="UP001145114"/>
    </source>
</evidence>
<sequence>MVGIDPVNLGSSGGKINNCTWHPLYKHSDRSREDASLYQFAFGFTEEEVGALIGRVADKMGLVEGQADKLRGVARKWYGGYYACKGVPLYNPWSIMSYIKDITKSRETCLEAVESGSVSRYWLSTGHTMALAKFFRKAGGIRCWILEIWKFVVDFLNLVNAANGSVPNYEPQIRFCMVYNPRAIKNPEDVLAKMQWRFITGAGVDQCVVSIADSVEIMSAIDSLNVREFMTMLYHRGCLSVKDGAYLMIPNYEVLCAWLDSIGLDRLADRLVSGVSGRPVLVDHLLSGEYPEFIEHVERVLEAQGREITAWMPKYFYQGLLSMMLSLFLDSSKYDIAHKVSIDIGRPTVVVKPRLGATDDGTTEGSGRESVGVLIEIKQASPWTVDKDARTLTADDARFIEDEAKDRTERARRKLGDKTFESLKGLLATGYDRALKKYLNTFNECCDEVLVIVASFSGKHCLFRFEYFKRTRVAWSLDPERHPVVDDLACPYNWPGL</sequence>
<dbReference type="EMBL" id="JAMZIH010005941">
    <property type="protein sequence ID" value="KAJ1674468.1"/>
    <property type="molecule type" value="Genomic_DNA"/>
</dbReference>
<keyword evidence="2" id="KW-1185">Reference proteome</keyword>
<protein>
    <submittedName>
        <fullName evidence="1">Uncharacterized protein</fullName>
    </submittedName>
</protein>
<proteinExistence type="predicted"/>
<reference evidence="1" key="1">
    <citation type="submission" date="2022-06" db="EMBL/GenBank/DDBJ databases">
        <title>Phylogenomic reconstructions and comparative analyses of Kickxellomycotina fungi.</title>
        <authorList>
            <person name="Reynolds N.K."/>
            <person name="Stajich J.E."/>
            <person name="Barry K."/>
            <person name="Grigoriev I.V."/>
            <person name="Crous P."/>
            <person name="Smith M.E."/>
        </authorList>
    </citation>
    <scope>NUCLEOTIDE SEQUENCE</scope>
    <source>
        <strain evidence="1">RSA 2271</strain>
    </source>
</reference>
<dbReference type="Proteomes" id="UP001145114">
    <property type="component" value="Unassembled WGS sequence"/>
</dbReference>
<gene>
    <name evidence="1" type="ORF">EV182_003212</name>
</gene>
<evidence type="ECO:0000313" key="1">
    <source>
        <dbReference type="EMBL" id="KAJ1674468.1"/>
    </source>
</evidence>
<accession>A0ACC1HH90</accession>